<dbReference type="InterPro" id="IPR011990">
    <property type="entry name" value="TPR-like_helical_dom_sf"/>
</dbReference>
<dbReference type="InterPro" id="IPR019734">
    <property type="entry name" value="TPR_rpt"/>
</dbReference>
<reference evidence="3" key="1">
    <citation type="submission" date="2018-06" db="EMBL/GenBank/DDBJ databases">
        <authorList>
            <person name="Zhirakovskaya E."/>
        </authorList>
    </citation>
    <scope>NUCLEOTIDE SEQUENCE</scope>
</reference>
<feature type="compositionally biased region" description="Polar residues" evidence="1">
    <location>
        <begin position="265"/>
        <end position="283"/>
    </location>
</feature>
<sequence>MPYKIRPQKEKEVAQIQVVSRGQALMESLSERPQLIWGGIVLLVVIAVFTFYTQSTRQNAEEVAWTIEAEASKLLHDPPPLPKPIEEGDEDVPLEIMNETQRIEKSLERYAEILAKHGNTDAARIALFESANAHAKLEKDEQATEKYMAFITKYPESKKLVVLSHLRLAYLEQKKGDDAAAIDRFRMIYEMPASDNKDQAGFELARALEVSGKDDEAKVLYQKLSEDYVETPWGTEAKARSLLLSPPQVDSTEEESATETSSETPQSDSSNIGSAIGSANTEE</sequence>
<organism evidence="3">
    <name type="scientific">hydrothermal vent metagenome</name>
    <dbReference type="NCBI Taxonomy" id="652676"/>
    <lineage>
        <taxon>unclassified sequences</taxon>
        <taxon>metagenomes</taxon>
        <taxon>ecological metagenomes</taxon>
    </lineage>
</organism>
<evidence type="ECO:0000313" key="3">
    <source>
        <dbReference type="EMBL" id="VAX29409.1"/>
    </source>
</evidence>
<evidence type="ECO:0000256" key="2">
    <source>
        <dbReference type="SAM" id="Phobius"/>
    </source>
</evidence>
<evidence type="ECO:0000256" key="1">
    <source>
        <dbReference type="SAM" id="MobiDB-lite"/>
    </source>
</evidence>
<keyword evidence="2" id="KW-0812">Transmembrane</keyword>
<keyword evidence="2" id="KW-1133">Transmembrane helix</keyword>
<dbReference type="Gene3D" id="1.25.40.10">
    <property type="entry name" value="Tetratricopeptide repeat domain"/>
    <property type="match status" value="2"/>
</dbReference>
<name>A0A3B1CGQ3_9ZZZZ</name>
<accession>A0A3B1CGQ3</accession>
<protein>
    <recommendedName>
        <fullName evidence="4">Tetratricopeptide repeat-like domain-containing protein</fullName>
    </recommendedName>
</protein>
<feature type="transmembrane region" description="Helical" evidence="2">
    <location>
        <begin position="35"/>
        <end position="52"/>
    </location>
</feature>
<feature type="region of interest" description="Disordered" evidence="1">
    <location>
        <begin position="239"/>
        <end position="283"/>
    </location>
</feature>
<dbReference type="SUPFAM" id="SSF48452">
    <property type="entry name" value="TPR-like"/>
    <property type="match status" value="1"/>
</dbReference>
<dbReference type="Pfam" id="PF13174">
    <property type="entry name" value="TPR_6"/>
    <property type="match status" value="2"/>
</dbReference>
<keyword evidence="2" id="KW-0472">Membrane</keyword>
<evidence type="ECO:0008006" key="4">
    <source>
        <dbReference type="Google" id="ProtNLM"/>
    </source>
</evidence>
<dbReference type="EMBL" id="UOGF01000050">
    <property type="protein sequence ID" value="VAX29409.1"/>
    <property type="molecule type" value="Genomic_DNA"/>
</dbReference>
<proteinExistence type="predicted"/>
<gene>
    <name evidence="3" type="ORF">MNBD_NITROSPIRAE01-398</name>
</gene>
<dbReference type="AlphaFoldDB" id="A0A3B1CGQ3"/>